<dbReference type="PANTHER" id="PTHR46082">
    <property type="entry name" value="ATP/GTP-BINDING PROTEIN-RELATED"/>
    <property type="match status" value="1"/>
</dbReference>
<dbReference type="Gene3D" id="1.25.40.10">
    <property type="entry name" value="Tetratricopeptide repeat domain"/>
    <property type="match status" value="2"/>
</dbReference>
<dbReference type="Pfam" id="PF13374">
    <property type="entry name" value="TPR_10"/>
    <property type="match status" value="1"/>
</dbReference>
<dbReference type="Gene3D" id="3.40.50.300">
    <property type="entry name" value="P-loop containing nucleotide triphosphate hydrolases"/>
    <property type="match status" value="1"/>
</dbReference>
<dbReference type="SUPFAM" id="SSF48452">
    <property type="entry name" value="TPR-like"/>
    <property type="match status" value="2"/>
</dbReference>
<accession>A0A8H6R4C5</accession>
<dbReference type="EMBL" id="JACBAG010001640">
    <property type="protein sequence ID" value="KAF7184373.1"/>
    <property type="molecule type" value="Genomic_DNA"/>
</dbReference>
<evidence type="ECO:0000313" key="1">
    <source>
        <dbReference type="EMBL" id="KAF7184373.1"/>
    </source>
</evidence>
<dbReference type="Gene3D" id="3.40.50.1820">
    <property type="entry name" value="alpha/beta hydrolase"/>
    <property type="match status" value="1"/>
</dbReference>
<gene>
    <name evidence="1" type="ORF">CNMCM7691_005125</name>
</gene>
<comment type="caution">
    <text evidence="1">The sequence shown here is derived from an EMBL/GenBank/DDBJ whole genome shotgun (WGS) entry which is preliminary data.</text>
</comment>
<dbReference type="InterPro" id="IPR053137">
    <property type="entry name" value="NLR-like"/>
</dbReference>
<protein>
    <submittedName>
        <fullName evidence="1">Uncharacterized protein</fullName>
    </submittedName>
</protein>
<evidence type="ECO:0000313" key="2">
    <source>
        <dbReference type="Proteomes" id="UP000641853"/>
    </source>
</evidence>
<sequence>MPLGLHVLYSPNLRGRDQDQKISDVDIVAVHGLAEDSRKTWTREGGVLWLKDLLPRHIHNARVLTFDYNPDPFLFTGPGFMDNVQGHATTLVADLEAERSLMNASQRPLIFVCHGLGGIIVKSALIHSASRTSHQTCHLNSIYVSTFAILFFGTPHDRIDVGRWLALRSSSFAAIDPGAAAITPDNSAKLPITVHALDVITNQFAPLMKKIHLYLFWEGLETRFADRVDFLVEPTSAAPLMYDTERCGILDSDHSGMVKFHNGDSAYRTVISALKKYCQVAPEVIAYRWKEAVDSLTRMRKSEASELTGLFLDIPDKTPLFVEIKDTVEPALQNEHFDPPCAVSPAFIGQDEIIGALQTAFEPEQNGLLMKQQKRFVLYGIGGSGKTQLSAKYAQENRKFYWAVFTIDASSHQTARESFCKIGRKGGLEATEDSGKHFLSQATKPWLLIIDNADSPDLHFESLLVPGERGHILVTTRNPSLRRQGNVGNVELKGLKERDAFQLLMKVADIKQPWDTPTERAGNEITKTLGYLALAIFQAGNTIYNKLCKLTEYLGFFQRFLEKRREKMVQCSTNDTAARRAENDDIFTAFDFSFQNIAIQNTVPSQDAIEILNIVGFYHFDSIPVDIFERGLNLEREQLRQSSVVSLRAKFANAFVCRLRPPRSLPRLLRQSADGMHPLCVREALRELYASSLITYGKDEKSFSLHPLVHAWAKDRIPSKERSLWAVIAFNTLMASIEISPKDTGESNSTFVRSLIPHLNSCLEACPVEFKEFHSLKNCVGKYRRFTLLLQPTLVFTLREMIQNAAKCGALYAQTGDFLKSANHLFLVKEALVMLVGLDDARTMAAMLGLAGVLWGLGRLREAIDLQEQVVKSRRRVLGSVHRGTLQAMVSLGKSFWLNGQYCEALELQQQTAEEMRVHLGEEDDDTLEALDHLGVTLGSWHRFTESKDIHQNVLTIRTRTLKSSDLKVLETKSNLAMALLDLKQVREARYLMEDVYNNRKVQMGKEHPYTLLALCYLSKIYIEQGELHKAEKTLVEGIAAGRRSLGENHLGVLVGCGELARTYARQGRLDEAERLSLETISKVKISRGDEHPDYAYGMWKLGQLWEKKEEQVKAINAYRVALTATERRLTKEHPLHKFISDRIRFLTKNSLADGFRGGDVANGSAKADIAELKIHPLQHTQTW</sequence>
<dbReference type="InterPro" id="IPR027417">
    <property type="entry name" value="P-loop_NTPase"/>
</dbReference>
<dbReference type="SUPFAM" id="SSF53474">
    <property type="entry name" value="alpha/beta-Hydrolases"/>
    <property type="match status" value="1"/>
</dbReference>
<reference evidence="1" key="1">
    <citation type="submission" date="2020-06" db="EMBL/GenBank/DDBJ databases">
        <title>Draft genome sequences of strains closely related to Aspergillus parafelis and Aspergillus hiratsukae.</title>
        <authorList>
            <person name="Dos Santos R.A.C."/>
            <person name="Rivero-Menendez O."/>
            <person name="Steenwyk J.L."/>
            <person name="Mead M.E."/>
            <person name="Goldman G.H."/>
            <person name="Alastruey-Izquierdo A."/>
            <person name="Rokas A."/>
        </authorList>
    </citation>
    <scope>NUCLEOTIDE SEQUENCE</scope>
    <source>
        <strain evidence="1">CNM-CM7691</strain>
    </source>
</reference>
<dbReference type="Proteomes" id="UP000641853">
    <property type="component" value="Unassembled WGS sequence"/>
</dbReference>
<dbReference type="InterPro" id="IPR029058">
    <property type="entry name" value="AB_hydrolase_fold"/>
</dbReference>
<dbReference type="InterPro" id="IPR011990">
    <property type="entry name" value="TPR-like_helical_dom_sf"/>
</dbReference>
<organism evidence="1 2">
    <name type="scientific">Aspergillus felis</name>
    <dbReference type="NCBI Taxonomy" id="1287682"/>
    <lineage>
        <taxon>Eukaryota</taxon>
        <taxon>Fungi</taxon>
        <taxon>Dikarya</taxon>
        <taxon>Ascomycota</taxon>
        <taxon>Pezizomycotina</taxon>
        <taxon>Eurotiomycetes</taxon>
        <taxon>Eurotiomycetidae</taxon>
        <taxon>Eurotiales</taxon>
        <taxon>Aspergillaceae</taxon>
        <taxon>Aspergillus</taxon>
        <taxon>Aspergillus subgen. Fumigati</taxon>
    </lineage>
</organism>
<name>A0A8H6R4C5_9EURO</name>
<proteinExistence type="predicted"/>
<dbReference type="Pfam" id="PF13424">
    <property type="entry name" value="TPR_12"/>
    <property type="match status" value="2"/>
</dbReference>
<dbReference type="AlphaFoldDB" id="A0A8H6R4C5"/>
<dbReference type="PANTHER" id="PTHR46082:SF6">
    <property type="entry name" value="AAA+ ATPASE DOMAIN-CONTAINING PROTEIN-RELATED"/>
    <property type="match status" value="1"/>
</dbReference>
<keyword evidence="2" id="KW-1185">Reference proteome</keyword>
<dbReference type="SUPFAM" id="SSF52540">
    <property type="entry name" value="P-loop containing nucleoside triphosphate hydrolases"/>
    <property type="match status" value="1"/>
</dbReference>